<dbReference type="PROSITE" id="PS50041">
    <property type="entry name" value="C_TYPE_LECTIN_2"/>
    <property type="match status" value="2"/>
</dbReference>
<organism evidence="4 5">
    <name type="scientific">Leptosia nina</name>
    <dbReference type="NCBI Taxonomy" id="320188"/>
    <lineage>
        <taxon>Eukaryota</taxon>
        <taxon>Metazoa</taxon>
        <taxon>Ecdysozoa</taxon>
        <taxon>Arthropoda</taxon>
        <taxon>Hexapoda</taxon>
        <taxon>Insecta</taxon>
        <taxon>Pterygota</taxon>
        <taxon>Neoptera</taxon>
        <taxon>Endopterygota</taxon>
        <taxon>Lepidoptera</taxon>
        <taxon>Glossata</taxon>
        <taxon>Ditrysia</taxon>
        <taxon>Papilionoidea</taxon>
        <taxon>Pieridae</taxon>
        <taxon>Pierinae</taxon>
        <taxon>Leptosia</taxon>
    </lineage>
</organism>
<feature type="signal peptide" evidence="2">
    <location>
        <begin position="1"/>
        <end position="18"/>
    </location>
</feature>
<dbReference type="PROSITE" id="PS00615">
    <property type="entry name" value="C_TYPE_LECTIN_1"/>
    <property type="match status" value="1"/>
</dbReference>
<dbReference type="Gene3D" id="3.10.100.10">
    <property type="entry name" value="Mannose-Binding Protein A, subunit A"/>
    <property type="match status" value="2"/>
</dbReference>
<dbReference type="AlphaFoldDB" id="A0AAV1JDN4"/>
<dbReference type="InterPro" id="IPR016186">
    <property type="entry name" value="C-type_lectin-like/link_sf"/>
</dbReference>
<feature type="chain" id="PRO_5043538968" description="C-type lectin domain-containing protein" evidence="2">
    <location>
        <begin position="19"/>
        <end position="309"/>
    </location>
</feature>
<dbReference type="PANTHER" id="PTHR22803">
    <property type="entry name" value="MANNOSE, PHOSPHOLIPASE, LECTIN RECEPTOR RELATED"/>
    <property type="match status" value="1"/>
</dbReference>
<comment type="caution">
    <text evidence="4">The sequence shown here is derived from an EMBL/GenBank/DDBJ whole genome shotgun (WGS) entry which is preliminary data.</text>
</comment>
<proteinExistence type="predicted"/>
<evidence type="ECO:0000259" key="3">
    <source>
        <dbReference type="PROSITE" id="PS50041"/>
    </source>
</evidence>
<dbReference type="InterPro" id="IPR001304">
    <property type="entry name" value="C-type_lectin-like"/>
</dbReference>
<feature type="domain" description="C-type lectin" evidence="3">
    <location>
        <begin position="172"/>
        <end position="295"/>
    </location>
</feature>
<reference evidence="4 5" key="1">
    <citation type="submission" date="2023-11" db="EMBL/GenBank/DDBJ databases">
        <authorList>
            <person name="Okamura Y."/>
        </authorList>
    </citation>
    <scope>NUCLEOTIDE SEQUENCE [LARGE SCALE GENOMIC DNA]</scope>
</reference>
<gene>
    <name evidence="4" type="ORF">LNINA_LOCUS6565</name>
</gene>
<dbReference type="InterPro" id="IPR018378">
    <property type="entry name" value="C-type_lectin_CS"/>
</dbReference>
<keyword evidence="2" id="KW-0732">Signal</keyword>
<keyword evidence="1" id="KW-1015">Disulfide bond</keyword>
<dbReference type="Pfam" id="PF00059">
    <property type="entry name" value="Lectin_C"/>
    <property type="match status" value="2"/>
</dbReference>
<dbReference type="SMART" id="SM00034">
    <property type="entry name" value="CLECT"/>
    <property type="match status" value="2"/>
</dbReference>
<dbReference type="EMBL" id="CAVLEF010000009">
    <property type="protein sequence ID" value="CAK1547067.1"/>
    <property type="molecule type" value="Genomic_DNA"/>
</dbReference>
<name>A0AAV1JDN4_9NEOP</name>
<evidence type="ECO:0000256" key="1">
    <source>
        <dbReference type="ARBA" id="ARBA00023157"/>
    </source>
</evidence>
<evidence type="ECO:0000256" key="2">
    <source>
        <dbReference type="SAM" id="SignalP"/>
    </source>
</evidence>
<evidence type="ECO:0000313" key="5">
    <source>
        <dbReference type="Proteomes" id="UP001497472"/>
    </source>
</evidence>
<accession>A0AAV1JDN4</accession>
<evidence type="ECO:0000313" key="4">
    <source>
        <dbReference type="EMBL" id="CAK1547067.1"/>
    </source>
</evidence>
<dbReference type="InterPro" id="IPR016187">
    <property type="entry name" value="CTDL_fold"/>
</dbReference>
<dbReference type="Proteomes" id="UP001497472">
    <property type="component" value="Unassembled WGS sequence"/>
</dbReference>
<keyword evidence="5" id="KW-1185">Reference proteome</keyword>
<dbReference type="SUPFAM" id="SSF56436">
    <property type="entry name" value="C-type lectin-like"/>
    <property type="match status" value="2"/>
</dbReference>
<dbReference type="InterPro" id="IPR050111">
    <property type="entry name" value="C-type_lectin/snaclec_domain"/>
</dbReference>
<dbReference type="CDD" id="cd00037">
    <property type="entry name" value="CLECT"/>
    <property type="match status" value="2"/>
</dbReference>
<protein>
    <recommendedName>
        <fullName evidence="3">C-type lectin domain-containing protein</fullName>
    </recommendedName>
</protein>
<feature type="domain" description="C-type lectin" evidence="3">
    <location>
        <begin position="43"/>
        <end position="149"/>
    </location>
</feature>
<sequence length="309" mass="35176">MCILLIVSILLLLNDNECRQYRYDYKFLLEVDGWIKLHPVPATWEEARLKCQLEGAMLSSPHTINMQAVMKNTMKNTRAELSGVFTGTHARFSKGDFYSVDGIPLTKMAVSWMPMEPDNEGNIEECILMLGNGTIADVNCNDVYPYICYRKRQNVAFTECGTIDRDYIFDKRTGHCYKFHTVHRNWTRAFMTCSAEGAYLAIVNSETEAEVMRDLFATHPANTIKYDTVLVGFHDWGERGTWTTVHGQTLEEAGYAKFEKGQPDAAPPGEYCGGMFRGATLNDVWCHESLAFICEKTVDSLIEWDDYSI</sequence>